<reference evidence="14" key="1">
    <citation type="submission" date="2020-11" db="EMBL/GenBank/DDBJ databases">
        <authorList>
            <consortium name="DOE Joint Genome Institute"/>
            <person name="Ahrendt S."/>
            <person name="Riley R."/>
            <person name="Andreopoulos W."/>
            <person name="Labutti K."/>
            <person name="Pangilinan J."/>
            <person name="Ruiz-Duenas F.J."/>
            <person name="Barrasa J.M."/>
            <person name="Sanchez-Garcia M."/>
            <person name="Camarero S."/>
            <person name="Miyauchi S."/>
            <person name="Serrano A."/>
            <person name="Linde D."/>
            <person name="Babiker R."/>
            <person name="Drula E."/>
            <person name="Ayuso-Fernandez I."/>
            <person name="Pacheco R."/>
            <person name="Padilla G."/>
            <person name="Ferreira P."/>
            <person name="Barriuso J."/>
            <person name="Kellner H."/>
            <person name="Castanera R."/>
            <person name="Alfaro M."/>
            <person name="Ramirez L."/>
            <person name="Pisabarro A.G."/>
            <person name="Kuo A."/>
            <person name="Tritt A."/>
            <person name="Lipzen A."/>
            <person name="He G."/>
            <person name="Yan M."/>
            <person name="Ng V."/>
            <person name="Cullen D."/>
            <person name="Martin F."/>
            <person name="Rosso M.-N."/>
            <person name="Henrissat B."/>
            <person name="Hibbett D."/>
            <person name="Martinez A.T."/>
            <person name="Grigoriev I.V."/>
        </authorList>
    </citation>
    <scope>NUCLEOTIDE SEQUENCE</scope>
    <source>
        <strain evidence="14">CBS 506.95</strain>
    </source>
</reference>
<feature type="compositionally biased region" description="Basic and acidic residues" evidence="10">
    <location>
        <begin position="1"/>
        <end position="21"/>
    </location>
</feature>
<dbReference type="PANTHER" id="PTHR24223">
    <property type="entry name" value="ATP-BINDING CASSETTE SUB-FAMILY C"/>
    <property type="match status" value="1"/>
</dbReference>
<keyword evidence="5" id="KW-0677">Repeat</keyword>
<dbReference type="SMART" id="SM00382">
    <property type="entry name" value="AAA"/>
    <property type="match status" value="2"/>
</dbReference>
<dbReference type="InterPro" id="IPR003439">
    <property type="entry name" value="ABC_transporter-like_ATP-bd"/>
</dbReference>
<dbReference type="Pfam" id="PF00005">
    <property type="entry name" value="ABC_tran"/>
    <property type="match status" value="2"/>
</dbReference>
<dbReference type="InterPro" id="IPR017871">
    <property type="entry name" value="ABC_transporter-like_CS"/>
</dbReference>
<dbReference type="CDD" id="cd03244">
    <property type="entry name" value="ABCC_MRP_domain2"/>
    <property type="match status" value="1"/>
</dbReference>
<dbReference type="GO" id="GO:0140359">
    <property type="term" value="F:ABC-type transporter activity"/>
    <property type="evidence" value="ECO:0007669"/>
    <property type="project" value="InterPro"/>
</dbReference>
<keyword evidence="6" id="KW-0547">Nucleotide-binding</keyword>
<keyword evidence="4 11" id="KW-0812">Transmembrane</keyword>
<feature type="transmembrane region" description="Helical" evidence="11">
    <location>
        <begin position="165"/>
        <end position="182"/>
    </location>
</feature>
<dbReference type="SUPFAM" id="SSF52540">
    <property type="entry name" value="P-loop containing nucleoside triphosphate hydrolases"/>
    <property type="match status" value="2"/>
</dbReference>
<evidence type="ECO:0000256" key="7">
    <source>
        <dbReference type="ARBA" id="ARBA00022840"/>
    </source>
</evidence>
<dbReference type="PROSITE" id="PS50893">
    <property type="entry name" value="ABC_TRANSPORTER_2"/>
    <property type="match status" value="2"/>
</dbReference>
<feature type="transmembrane region" description="Helical" evidence="11">
    <location>
        <begin position="997"/>
        <end position="1017"/>
    </location>
</feature>
<feature type="transmembrane region" description="Helical" evidence="11">
    <location>
        <begin position="831"/>
        <end position="857"/>
    </location>
</feature>
<dbReference type="Proteomes" id="UP000807306">
    <property type="component" value="Unassembled WGS sequence"/>
</dbReference>
<dbReference type="PROSITE" id="PS00211">
    <property type="entry name" value="ABC_TRANSPORTER_1"/>
    <property type="match status" value="2"/>
</dbReference>
<dbReference type="InterPro" id="IPR050173">
    <property type="entry name" value="ABC_transporter_C-like"/>
</dbReference>
<dbReference type="FunFam" id="3.40.50.300:FF:000997">
    <property type="entry name" value="Multidrug resistance-associated protein 1"/>
    <property type="match status" value="1"/>
</dbReference>
<feature type="domain" description="ABC transmembrane type-1" evidence="13">
    <location>
        <begin position="177"/>
        <end position="443"/>
    </location>
</feature>
<dbReference type="OrthoDB" id="6500128at2759"/>
<dbReference type="InterPro" id="IPR011527">
    <property type="entry name" value="ABC1_TM_dom"/>
</dbReference>
<sequence>MSHSNKKGESLDVDVNEKEPISAEVVNAEKGVHQKKRSFWPKRNPPPRPPPPPASLEDAKLIPEAAANFLSLLTFQPLEAPDLWALQEDRSAKVIARKIEESWDRRVKAAAEYNEKLMDGEVKPGLKGLWWSFQGKRAEKEKEWREKSGKRRASLVGAMNDSVKWWFWSGGVLKVAIINFAGESYANHKAGLPTPPIGRGISLAFALFILHIVSSICSNLFFYRAISTGVLIRGGLITAIYHRSLKLTARARSTLPNGKLVNHISTDVSRIDACAGFFHMSWTSPFQLGICLALLIVNLGPSALAGFAVFVFGSPLQTYVMKTLFKLRARAMQWSDKRVKLLQELFGGMKVIKFFSWEVPYLDRLAGYRKSEISYIRSLLLIRSANNAVAMSMPIIASVVAFIIYSATGHPLEPAIIFTSLTLFNLMKLPMMFLPVSLSAIADAQTAVERLRGVFEAELLEDTIVIDEQLDNAIEVNGASFTWDAPPPEAETTTSNPRPAEPTKDAEADHKAKGKADNNVFEIRDINMVIPRGQLVAIVGAVGSGKSSLLQGLIGEMRKTEGEIAFGGSVAYCPQSAWIQNATIRENICFGRPFEAERYWKAVRDSCLMPDLSMLPNADLTEVGEKGISLSGGQKQRLNICRAIYCDTEIQIFDDPLSALDAHVGEEVFWNVFKDVLKGKTRVLVTHPLHFLKNVDYVYVVDGGRIVEGGTYKELMEQGGNFSKFVTEFGAKDGDESRDNAKRDDGEVAEETKDDEKQGEVAVVTTMMQAEERSTGAVSWEVYKAYLKAARGEFVLPLLVIAASTMQGSMLIGSYWLVWWQQNMFNQPQGFYIGIYAGLGVGQAFTTFFVGACFALLTYFSSQKLHRNAIAHVLHAPMSFFDTTPLGRIMNRFSKDIDNIDNMLGESLRMFTNMMTSIIGAIILISIVLPWFLIGVFSILIVYYYAAAFYRASAQSLSGLTTIRAYGKSERFLKDNEHFMDIENRAYWMIVINQRWLGIRLDFLGGLLTFIVAMLTVGTRFTISPSQTGLVLSYILSVQQAFGWMVRQLAEVENNMNSVERIIYYTSEVEHEAAYEIPEKKPASTWPAEGHVELKDVVLSYRPGLPSVLKGLSMDVAAGEKIGIVGRTGAGKSSIMSALFRMVEISSGSIVLDAVDISTIGLADLRKALAIIPQDPLLFSGTLRTNLDPFGLHEDATLWNALKRVYLVDSTPSDMPNHEQTTGTSTSAADHRQRDVRNFTLDMIIEDEGNNLSVGQRSLVSLARALVKNSRVIILDEATASIDYETDSKIQNTIAHEFYSRTVLCIAHRLRTILSYDRICVVDAGQIAECDTPTNLYTIPTGIFRGIWGFMKYIYSAMSIDVAGQGEAPVPNLTTQKPYLSSAKCIFVVEVSPWQESHLNILLLRGIQQPSSIHLSQSSSFRIPQLSIFPVGCVEAFIQDEVDEAEPYWFESFNGESPPSLVAVWRIKTQEQGLGSSSEQELISERHYRRLVV</sequence>
<keyword evidence="3" id="KW-0813">Transport</keyword>
<accession>A0A9P6E472</accession>
<feature type="transmembrane region" description="Helical" evidence="11">
    <location>
        <begin position="203"/>
        <end position="226"/>
    </location>
</feature>
<evidence type="ECO:0000256" key="9">
    <source>
        <dbReference type="ARBA" id="ARBA00023136"/>
    </source>
</evidence>
<feature type="domain" description="ABC transporter" evidence="12">
    <location>
        <begin position="1092"/>
        <end position="1349"/>
    </location>
</feature>
<dbReference type="GO" id="GO:0016887">
    <property type="term" value="F:ATP hydrolysis activity"/>
    <property type="evidence" value="ECO:0007669"/>
    <property type="project" value="InterPro"/>
</dbReference>
<dbReference type="EMBL" id="MU157956">
    <property type="protein sequence ID" value="KAF9522192.1"/>
    <property type="molecule type" value="Genomic_DNA"/>
</dbReference>
<feature type="transmembrane region" description="Helical" evidence="11">
    <location>
        <begin position="286"/>
        <end position="312"/>
    </location>
</feature>
<dbReference type="FunFam" id="3.40.50.300:FF:000565">
    <property type="entry name" value="ABC bile acid transporter"/>
    <property type="match status" value="1"/>
</dbReference>
<dbReference type="CDD" id="cd18597">
    <property type="entry name" value="ABC_6TM_YOR1_D1_like"/>
    <property type="match status" value="1"/>
</dbReference>
<feature type="region of interest" description="Disordered" evidence="10">
    <location>
        <begin position="733"/>
        <end position="756"/>
    </location>
</feature>
<evidence type="ECO:0000256" key="1">
    <source>
        <dbReference type="ARBA" id="ARBA00004141"/>
    </source>
</evidence>
<dbReference type="InterPro" id="IPR036640">
    <property type="entry name" value="ABC1_TM_sf"/>
</dbReference>
<comment type="subcellular location">
    <subcellularLocation>
        <location evidence="1">Membrane</location>
        <topology evidence="1">Multi-pass membrane protein</topology>
    </subcellularLocation>
</comment>
<evidence type="ECO:0000256" key="6">
    <source>
        <dbReference type="ARBA" id="ARBA00022741"/>
    </source>
</evidence>
<evidence type="ECO:0000256" key="5">
    <source>
        <dbReference type="ARBA" id="ARBA00022737"/>
    </source>
</evidence>
<feature type="compositionally biased region" description="Pro residues" evidence="10">
    <location>
        <begin position="43"/>
        <end position="54"/>
    </location>
</feature>
<dbReference type="InterPro" id="IPR003593">
    <property type="entry name" value="AAA+_ATPase"/>
</dbReference>
<feature type="compositionally biased region" description="Polar residues" evidence="10">
    <location>
        <begin position="1212"/>
        <end position="1228"/>
    </location>
</feature>
<dbReference type="GO" id="GO:0005524">
    <property type="term" value="F:ATP binding"/>
    <property type="evidence" value="ECO:0007669"/>
    <property type="project" value="UniProtKB-KW"/>
</dbReference>
<protein>
    <submittedName>
        <fullName evidence="14">ABC transporter</fullName>
    </submittedName>
</protein>
<evidence type="ECO:0000256" key="2">
    <source>
        <dbReference type="ARBA" id="ARBA00009726"/>
    </source>
</evidence>
<feature type="compositionally biased region" description="Basic and acidic residues" evidence="10">
    <location>
        <begin position="501"/>
        <end position="514"/>
    </location>
</feature>
<comment type="similarity">
    <text evidence="2">Belongs to the ABC transporter superfamily. ABCC family. Conjugate transporter (TC 3.A.1.208) subfamily.</text>
</comment>
<dbReference type="SUPFAM" id="SSF90123">
    <property type="entry name" value="ABC transporter transmembrane region"/>
    <property type="match status" value="2"/>
</dbReference>
<dbReference type="FunFam" id="1.20.1560.10:FF:000013">
    <property type="entry name" value="ABC transporter C family member 2"/>
    <property type="match status" value="1"/>
</dbReference>
<dbReference type="CDD" id="cd18606">
    <property type="entry name" value="ABC_6TM_YOR1_D2_like"/>
    <property type="match status" value="1"/>
</dbReference>
<evidence type="ECO:0000256" key="8">
    <source>
        <dbReference type="ARBA" id="ARBA00022989"/>
    </source>
</evidence>
<feature type="region of interest" description="Disordered" evidence="10">
    <location>
        <begin position="481"/>
        <end position="514"/>
    </location>
</feature>
<comment type="caution">
    <text evidence="14">The sequence shown here is derived from an EMBL/GenBank/DDBJ whole genome shotgun (WGS) entry which is preliminary data.</text>
</comment>
<evidence type="ECO:0000313" key="15">
    <source>
        <dbReference type="Proteomes" id="UP000807306"/>
    </source>
</evidence>
<dbReference type="FunFam" id="1.20.1560.10:FF:000061">
    <property type="entry name" value="ATP-binding cassette transporter YOR1"/>
    <property type="match status" value="1"/>
</dbReference>
<dbReference type="Gene3D" id="1.20.1560.10">
    <property type="entry name" value="ABC transporter type 1, transmembrane domain"/>
    <property type="match status" value="2"/>
</dbReference>
<keyword evidence="15" id="KW-1185">Reference proteome</keyword>
<keyword evidence="8 11" id="KW-1133">Transmembrane helix</keyword>
<feature type="domain" description="ABC transmembrane type-1" evidence="13">
    <location>
        <begin position="794"/>
        <end position="1054"/>
    </location>
</feature>
<feature type="transmembrane region" description="Helical" evidence="11">
    <location>
        <begin position="794"/>
        <end position="819"/>
    </location>
</feature>
<dbReference type="PANTHER" id="PTHR24223:SF456">
    <property type="entry name" value="MULTIDRUG RESISTANCE-ASSOCIATED PROTEIN LETHAL(2)03659"/>
    <property type="match status" value="1"/>
</dbReference>
<dbReference type="CDD" id="cd03250">
    <property type="entry name" value="ABCC_MRP_domain1"/>
    <property type="match status" value="1"/>
</dbReference>
<keyword evidence="7" id="KW-0067">ATP-binding</keyword>
<evidence type="ECO:0000256" key="10">
    <source>
        <dbReference type="SAM" id="MobiDB-lite"/>
    </source>
</evidence>
<dbReference type="Gene3D" id="3.40.50.300">
    <property type="entry name" value="P-loop containing nucleotide triphosphate hydrolases"/>
    <property type="match status" value="2"/>
</dbReference>
<evidence type="ECO:0000256" key="4">
    <source>
        <dbReference type="ARBA" id="ARBA00022692"/>
    </source>
</evidence>
<dbReference type="PROSITE" id="PS50929">
    <property type="entry name" value="ABC_TM1F"/>
    <property type="match status" value="2"/>
</dbReference>
<gene>
    <name evidence="14" type="ORF">CPB83DRAFT_840654</name>
</gene>
<evidence type="ECO:0000313" key="14">
    <source>
        <dbReference type="EMBL" id="KAF9522192.1"/>
    </source>
</evidence>
<evidence type="ECO:0000259" key="13">
    <source>
        <dbReference type="PROSITE" id="PS50929"/>
    </source>
</evidence>
<feature type="region of interest" description="Disordered" evidence="10">
    <location>
        <begin position="1"/>
        <end position="57"/>
    </location>
</feature>
<organism evidence="14 15">
    <name type="scientific">Crepidotus variabilis</name>
    <dbReference type="NCBI Taxonomy" id="179855"/>
    <lineage>
        <taxon>Eukaryota</taxon>
        <taxon>Fungi</taxon>
        <taxon>Dikarya</taxon>
        <taxon>Basidiomycota</taxon>
        <taxon>Agaricomycotina</taxon>
        <taxon>Agaricomycetes</taxon>
        <taxon>Agaricomycetidae</taxon>
        <taxon>Agaricales</taxon>
        <taxon>Agaricineae</taxon>
        <taxon>Crepidotaceae</taxon>
        <taxon>Crepidotus</taxon>
    </lineage>
</organism>
<evidence type="ECO:0000256" key="3">
    <source>
        <dbReference type="ARBA" id="ARBA00022448"/>
    </source>
</evidence>
<dbReference type="InterPro" id="IPR027417">
    <property type="entry name" value="P-loop_NTPase"/>
</dbReference>
<feature type="domain" description="ABC transporter" evidence="12">
    <location>
        <begin position="506"/>
        <end position="728"/>
    </location>
</feature>
<evidence type="ECO:0000256" key="11">
    <source>
        <dbReference type="SAM" id="Phobius"/>
    </source>
</evidence>
<proteinExistence type="inferred from homology"/>
<dbReference type="GO" id="GO:0016020">
    <property type="term" value="C:membrane"/>
    <property type="evidence" value="ECO:0007669"/>
    <property type="project" value="UniProtKB-SubCell"/>
</dbReference>
<evidence type="ECO:0000259" key="12">
    <source>
        <dbReference type="PROSITE" id="PS50893"/>
    </source>
</evidence>
<keyword evidence="9 11" id="KW-0472">Membrane</keyword>
<dbReference type="Pfam" id="PF00664">
    <property type="entry name" value="ABC_membrane"/>
    <property type="match status" value="3"/>
</dbReference>
<feature type="transmembrane region" description="Helical" evidence="11">
    <location>
        <begin position="918"/>
        <end position="946"/>
    </location>
</feature>
<feature type="region of interest" description="Disordered" evidence="10">
    <location>
        <begin position="1212"/>
        <end position="1231"/>
    </location>
</feature>
<name>A0A9P6E472_9AGAR</name>